<protein>
    <submittedName>
        <fullName evidence="2">Uncharacterized protein</fullName>
    </submittedName>
</protein>
<proteinExistence type="predicted"/>
<gene>
    <name evidence="2" type="ORF">BGZ80_005706</name>
</gene>
<name>A0A9P6MIV3_9FUNG</name>
<evidence type="ECO:0000313" key="3">
    <source>
        <dbReference type="Proteomes" id="UP000703661"/>
    </source>
</evidence>
<dbReference type="EMBL" id="JAAAID010002803">
    <property type="protein sequence ID" value="KAG0003997.1"/>
    <property type="molecule type" value="Genomic_DNA"/>
</dbReference>
<feature type="non-terminal residue" evidence="2">
    <location>
        <position position="667"/>
    </location>
</feature>
<reference evidence="2" key="1">
    <citation type="journal article" date="2020" name="Fungal Divers.">
        <title>Resolving the Mortierellaceae phylogeny through synthesis of multi-gene phylogenetics and phylogenomics.</title>
        <authorList>
            <person name="Vandepol N."/>
            <person name="Liber J."/>
            <person name="Desiro A."/>
            <person name="Na H."/>
            <person name="Kennedy M."/>
            <person name="Barry K."/>
            <person name="Grigoriev I.V."/>
            <person name="Miller A.N."/>
            <person name="O'Donnell K."/>
            <person name="Stajich J.E."/>
            <person name="Bonito G."/>
        </authorList>
    </citation>
    <scope>NUCLEOTIDE SEQUENCE</scope>
    <source>
        <strain evidence="2">NRRL 2769</strain>
    </source>
</reference>
<dbReference type="SUPFAM" id="SSF88713">
    <property type="entry name" value="Glycoside hydrolase/deacetylase"/>
    <property type="match status" value="1"/>
</dbReference>
<dbReference type="Proteomes" id="UP000703661">
    <property type="component" value="Unassembled WGS sequence"/>
</dbReference>
<dbReference type="GO" id="GO:0005975">
    <property type="term" value="P:carbohydrate metabolic process"/>
    <property type="evidence" value="ECO:0007669"/>
    <property type="project" value="InterPro"/>
</dbReference>
<sequence length="667" mass="72212">GSNDTRQAITIKSTSNNGQACAIGFDVGAYVGQSNGGKTGGIPRAYVATYDPGYDNIFRMIKTLYSQSTTTGLVTSWPVPGNKGVHFAWTYDIDAQDSYVLAYECAKDLQSRGMKGTINWQTKLVKDAYDVAFFSEFYRNISLVEALGNMELASHSVSHSPNLEQFAVGTGKEIWDGTKYQEDNYFPFIGECMNATSGVWTTSIPNATTCETPNDILYFFTLGGSILGEARVSKYILEAISIVSAKVQSFRTGHLLYPDTLPQILVATGYKYSSSGASNDRNSHMPYQAFYNQAYNQEVDLLEFPLSASDEDGQINGDFYAPGTGGYTDGSYAWQQYQVVQKVAKYGGQYTFLIHPTSHIIPDVVQTLFSDKLAFQQTLAPLVANISYFDTMSGRGDFHNARIASGIDVAVFGNVVTVTITLTKPIVDLTLRVPTAWAFMSSTVGVQATSGAVTLLNTAPAGTVTLNFQTSGTVTATTNPAPGAPTTTSTISMATPTIPAPTPTPSSPRVVDDFSDPSRYSSEQNALGFYVGDDGTAASRISVQADWLLLNVNNNTYWYSNLGPANTCNDYSSFTKLSLAIRYPTTKRIGFSVVIQDTETTACTGLIQHSFDVTALINSATAGSDGWFHLDIPLTNFNGTDLTRMRAVALTSFASACQVEVDYIYFS</sequence>
<dbReference type="AlphaFoldDB" id="A0A9P6MIV3"/>
<comment type="caution">
    <text evidence="2">The sequence shown here is derived from an EMBL/GenBank/DDBJ whole genome shotgun (WGS) entry which is preliminary data.</text>
</comment>
<dbReference type="InterPro" id="IPR011330">
    <property type="entry name" value="Glyco_hydro/deAcase_b/a-brl"/>
</dbReference>
<organism evidence="2 3">
    <name type="scientific">Entomortierella chlamydospora</name>
    <dbReference type="NCBI Taxonomy" id="101097"/>
    <lineage>
        <taxon>Eukaryota</taxon>
        <taxon>Fungi</taxon>
        <taxon>Fungi incertae sedis</taxon>
        <taxon>Mucoromycota</taxon>
        <taxon>Mortierellomycotina</taxon>
        <taxon>Mortierellomycetes</taxon>
        <taxon>Mortierellales</taxon>
        <taxon>Mortierellaceae</taxon>
        <taxon>Entomortierella</taxon>
    </lineage>
</organism>
<evidence type="ECO:0000256" key="1">
    <source>
        <dbReference type="SAM" id="MobiDB-lite"/>
    </source>
</evidence>
<evidence type="ECO:0000313" key="2">
    <source>
        <dbReference type="EMBL" id="KAG0003997.1"/>
    </source>
</evidence>
<feature type="region of interest" description="Disordered" evidence="1">
    <location>
        <begin position="475"/>
        <end position="510"/>
    </location>
</feature>
<dbReference type="Gene3D" id="3.20.20.370">
    <property type="entry name" value="Glycoside hydrolase/deacetylase"/>
    <property type="match status" value="1"/>
</dbReference>
<accession>A0A9P6MIV3</accession>
<dbReference type="Gene3D" id="2.60.120.430">
    <property type="entry name" value="Galactose-binding lectin"/>
    <property type="match status" value="1"/>
</dbReference>
<feature type="compositionally biased region" description="Low complexity" evidence="1">
    <location>
        <begin position="475"/>
        <end position="497"/>
    </location>
</feature>
<keyword evidence="3" id="KW-1185">Reference proteome</keyword>